<accession>A0A3P8E597</accession>
<feature type="compositionally biased region" description="Basic and acidic residues" evidence="1">
    <location>
        <begin position="135"/>
        <end position="144"/>
    </location>
</feature>
<dbReference type="Proteomes" id="UP000050761">
    <property type="component" value="Unassembled WGS sequence"/>
</dbReference>
<reference evidence="4" key="2">
    <citation type="submission" date="2019-09" db="UniProtKB">
        <authorList>
            <consortium name="WormBaseParasite"/>
        </authorList>
    </citation>
    <scope>IDENTIFICATION</scope>
</reference>
<dbReference type="AlphaFoldDB" id="A0A183G2Z9"/>
<sequence length="168" mass="18552">MARFHDLVCLDMGVEFGVTYSFVDSFQSIQISDDEEFPDHRHKPQPQSADEHLEPIEIEEVHEVEEPPAPEGETVTAELQGDMLEAVFSAIPSLSVAEDSTEEELLAKSQELPPQDLLVAAAAVRPPSHTNSTHSSHESGVDEQQKHVCDSVRFSLVTVASFVVFNEL</sequence>
<organism evidence="3 4">
    <name type="scientific">Heligmosomoides polygyrus</name>
    <name type="common">Parasitic roundworm</name>
    <dbReference type="NCBI Taxonomy" id="6339"/>
    <lineage>
        <taxon>Eukaryota</taxon>
        <taxon>Metazoa</taxon>
        <taxon>Ecdysozoa</taxon>
        <taxon>Nematoda</taxon>
        <taxon>Chromadorea</taxon>
        <taxon>Rhabditida</taxon>
        <taxon>Rhabditina</taxon>
        <taxon>Rhabditomorpha</taxon>
        <taxon>Strongyloidea</taxon>
        <taxon>Heligmosomidae</taxon>
        <taxon>Heligmosomoides</taxon>
    </lineage>
</organism>
<evidence type="ECO:0000313" key="2">
    <source>
        <dbReference type="EMBL" id="VDP03743.1"/>
    </source>
</evidence>
<accession>A0A183G2Z9</accession>
<feature type="region of interest" description="Disordered" evidence="1">
    <location>
        <begin position="125"/>
        <end position="144"/>
    </location>
</feature>
<evidence type="ECO:0000313" key="4">
    <source>
        <dbReference type="WBParaSite" id="HPBE_0001573501-mRNA-1"/>
    </source>
</evidence>
<dbReference type="EMBL" id="UZAH01029015">
    <property type="protein sequence ID" value="VDP03743.1"/>
    <property type="molecule type" value="Genomic_DNA"/>
</dbReference>
<evidence type="ECO:0000313" key="3">
    <source>
        <dbReference type="Proteomes" id="UP000050761"/>
    </source>
</evidence>
<name>A0A183G2Z9_HELPZ</name>
<reference evidence="2 3" key="1">
    <citation type="submission" date="2018-11" db="EMBL/GenBank/DDBJ databases">
        <authorList>
            <consortium name="Pathogen Informatics"/>
        </authorList>
    </citation>
    <scope>NUCLEOTIDE SEQUENCE [LARGE SCALE GENOMIC DNA]</scope>
</reference>
<gene>
    <name evidence="2" type="ORF">HPBE_LOCUS15734</name>
</gene>
<protein>
    <submittedName>
        <fullName evidence="4">Elf-1_N domain-containing protein</fullName>
    </submittedName>
</protein>
<keyword evidence="3" id="KW-1185">Reference proteome</keyword>
<evidence type="ECO:0000256" key="1">
    <source>
        <dbReference type="SAM" id="MobiDB-lite"/>
    </source>
</evidence>
<dbReference type="WBParaSite" id="HPBE_0001573501-mRNA-1">
    <property type="protein sequence ID" value="HPBE_0001573501-mRNA-1"/>
    <property type="gene ID" value="HPBE_0001573501"/>
</dbReference>
<proteinExistence type="predicted"/>